<dbReference type="SUPFAM" id="SSF51338">
    <property type="entry name" value="Composite domain of metallo-dependent hydrolases"/>
    <property type="match status" value="1"/>
</dbReference>
<dbReference type="Gene3D" id="2.30.40.10">
    <property type="entry name" value="Urease, subunit C, domain 1"/>
    <property type="match status" value="1"/>
</dbReference>
<evidence type="ECO:0000313" key="2">
    <source>
        <dbReference type="EMBL" id="MFC1849137.1"/>
    </source>
</evidence>
<keyword evidence="3" id="KW-1185">Reference proteome</keyword>
<protein>
    <submittedName>
        <fullName evidence="2">Amidohydrolase family protein</fullName>
    </submittedName>
</protein>
<feature type="domain" description="Amidohydrolase-related" evidence="1">
    <location>
        <begin position="58"/>
        <end position="443"/>
    </location>
</feature>
<dbReference type="InterPro" id="IPR051781">
    <property type="entry name" value="Metallo-dep_Hydrolase"/>
</dbReference>
<proteinExistence type="predicted"/>
<sequence length="450" mass="49827">MIKPSRIDVIQDTTVINPENGVILENHDICLKDGRIKEIVPNSSTSGPHSLDGSHYFALPGLIDTHVHALGFLQEDIPGPFDLKWVFRQQRKNLAAFLKSGVTTIRDMAGPLKLIRRKSRQAAGNKIQAPRILYAGPMFTVRHGYPYFIPKTPLAIRWLCGSIRQDVGSKSPDRSLHRMIDKVAAAGATCLKVGFQSAKYDDDQTEIPLLPLPLFRRIVDHAHQRGLPVAVHHVYRRDLQVLLGASDIIFDSLEHLTIDEPLSPAEIDLLAQRNIPISTTLMTYGLINHLERLETLIHQEPARFEEKPRLFLNQVCQALRSGGQVSRYIGRHCIERGSTFMKQNLKNLFRAGLKIVYGTDSGGAVTPPGCPTWELHDMIEAGMKPLDVLRSATSTAADVIGHPDLGRLKPGARADIILLSQNPLQDVAALEHVAAVIQTGRLVHQNTGSV</sequence>
<dbReference type="EMBL" id="JBHPBY010000023">
    <property type="protein sequence ID" value="MFC1849137.1"/>
    <property type="molecule type" value="Genomic_DNA"/>
</dbReference>
<evidence type="ECO:0000259" key="1">
    <source>
        <dbReference type="Pfam" id="PF01979"/>
    </source>
</evidence>
<dbReference type="SUPFAM" id="SSF51556">
    <property type="entry name" value="Metallo-dependent hydrolases"/>
    <property type="match status" value="1"/>
</dbReference>
<reference evidence="2 3" key="1">
    <citation type="submission" date="2024-09" db="EMBL/GenBank/DDBJ databases">
        <title>Laminarin stimulates single cell rates of sulfate reduction while oxygen inhibits transcriptomic activity in coastal marine sediment.</title>
        <authorList>
            <person name="Lindsay M."/>
            <person name="Orcutt B."/>
            <person name="Emerson D."/>
            <person name="Stepanauskas R."/>
            <person name="D'Angelo T."/>
        </authorList>
    </citation>
    <scope>NUCLEOTIDE SEQUENCE [LARGE SCALE GENOMIC DNA]</scope>
    <source>
        <strain evidence="2">SAG AM-311-K15</strain>
    </source>
</reference>
<dbReference type="InterPro" id="IPR032466">
    <property type="entry name" value="Metal_Hydrolase"/>
</dbReference>
<comment type="caution">
    <text evidence="2">The sequence shown here is derived from an EMBL/GenBank/DDBJ whole genome shotgun (WGS) entry which is preliminary data.</text>
</comment>
<dbReference type="PANTHER" id="PTHR43135">
    <property type="entry name" value="ALPHA-D-RIBOSE 1-METHYLPHOSPHONATE 5-TRIPHOSPHATE DIPHOSPHATASE"/>
    <property type="match status" value="1"/>
</dbReference>
<dbReference type="Pfam" id="PF01979">
    <property type="entry name" value="Amidohydro_1"/>
    <property type="match status" value="1"/>
</dbReference>
<gene>
    <name evidence="2" type="ORF">ACFL27_02910</name>
</gene>
<dbReference type="PANTHER" id="PTHR43135:SF3">
    <property type="entry name" value="ALPHA-D-RIBOSE 1-METHYLPHOSPHONATE 5-TRIPHOSPHATE DIPHOSPHATASE"/>
    <property type="match status" value="1"/>
</dbReference>
<dbReference type="InterPro" id="IPR006680">
    <property type="entry name" value="Amidohydro-rel"/>
</dbReference>
<organism evidence="2 3">
    <name type="scientific">candidate division CSSED10-310 bacterium</name>
    <dbReference type="NCBI Taxonomy" id="2855610"/>
    <lineage>
        <taxon>Bacteria</taxon>
        <taxon>Bacteria division CSSED10-310</taxon>
    </lineage>
</organism>
<accession>A0ABV6YSH0</accession>
<dbReference type="Proteomes" id="UP001594351">
    <property type="component" value="Unassembled WGS sequence"/>
</dbReference>
<evidence type="ECO:0000313" key="3">
    <source>
        <dbReference type="Proteomes" id="UP001594351"/>
    </source>
</evidence>
<dbReference type="Gene3D" id="3.20.20.140">
    <property type="entry name" value="Metal-dependent hydrolases"/>
    <property type="match status" value="1"/>
</dbReference>
<dbReference type="InterPro" id="IPR011059">
    <property type="entry name" value="Metal-dep_hydrolase_composite"/>
</dbReference>
<name>A0ABV6YSH0_UNCC1</name>